<evidence type="ECO:0000313" key="4">
    <source>
        <dbReference type="Proteomes" id="UP000254701"/>
    </source>
</evidence>
<feature type="compositionally biased region" description="Basic and acidic residues" evidence="1">
    <location>
        <begin position="839"/>
        <end position="854"/>
    </location>
</feature>
<feature type="region of interest" description="Disordered" evidence="1">
    <location>
        <begin position="839"/>
        <end position="869"/>
    </location>
</feature>
<dbReference type="Proteomes" id="UP000254701">
    <property type="component" value="Unassembled WGS sequence"/>
</dbReference>
<reference evidence="3 4" key="1">
    <citation type="submission" date="2018-06" db="EMBL/GenBank/DDBJ databases">
        <authorList>
            <consortium name="Pathogen Informatics"/>
            <person name="Doyle S."/>
        </authorList>
    </citation>
    <scope>NUCLEOTIDE SEQUENCE [LARGE SCALE GENOMIC DNA]</scope>
    <source>
        <strain evidence="3 4">NCTC10684</strain>
    </source>
</reference>
<evidence type="ECO:0000259" key="2">
    <source>
        <dbReference type="Pfam" id="PF18013"/>
    </source>
</evidence>
<sequence>MVTIPTARDVAYADPRSGRIANAGPTPMVGAALADAGQAVVQASYSLLELAEREKVDVANDRSNAVSTSLTRFLADEEQRFLKAREESSESGIGFTRQFMEGHQQRANDFAKANFEGLTQDAQTTYLNNILARGNVLYEKADDYERQAKGAYYDRTTNTNLDSYRTQIKNNAANFEDLKRQGLEAINSANMPEPWKAARRQQWEADATESKWRWKFQQDPAAALSQMRAPVGGRVGRAYQRLIAKGWAAHQAAGIVGNLQAESGSGLNTQARNAGDGSDGSDSIGIAQWNGKRAQALKAFAASQGTDWHDFNTQIDFIDHELRTSERAAGENLARSRSAEEAAAAFTGYERPAGWSASNARGAHNWTGRRDNALRIAGENPQAEDADLDKIPYERRDQLASWGETEHSQQVTQQRATSKDNYNELIASEPDTVRESVILADTTLESSDKADLVKTLRIAQQESGGVNAMIGALASGKVDVDSFDGDQTRIADKTYDKLFAAAEDAVKQKAITSEFVARTGYIPKRVQAEIRKGVASTDPATFAAAMSKADALEPLAPVSFGAFEGGAQAREKLGVFRHLVVDLGLGGEEAATRILAASDPLMVANREVLKTKAARFIKYLSVSDVTSSFDQGWLFSAPGAGIVPQQPNGLLTEYREIAEEKFYEYGGDAAAAKAAALTDLKRRWNVSNVSGSPNLMRMPPELHYPAIGDSFDYLREDAMKTASDYAAKLGRKVENVAILASDKTRADIEGKRPPRYRLFYQYTSGGQTKFSEVFGPPWGVDAATFKQYSDKLGKLSMAERARQDAASDAVRAGDAAATRALEETVGPDWMKARAAEAARELGRSQSETIRKRPLETPAKPTFDPEKLPVTFGHAMNDAMWSDDAAD</sequence>
<dbReference type="EMBL" id="UFSM01000001">
    <property type="protein sequence ID" value="SUU90684.1"/>
    <property type="molecule type" value="Genomic_DNA"/>
</dbReference>
<accession>A0A380WRC1</accession>
<dbReference type="Pfam" id="PF18013">
    <property type="entry name" value="Phage_lysozyme2"/>
    <property type="match status" value="1"/>
</dbReference>
<evidence type="ECO:0000256" key="1">
    <source>
        <dbReference type="SAM" id="MobiDB-lite"/>
    </source>
</evidence>
<evidence type="ECO:0000313" key="3">
    <source>
        <dbReference type="EMBL" id="SUU90684.1"/>
    </source>
</evidence>
<organism evidence="3 4">
    <name type="scientific">Aminobacter aminovorans</name>
    <name type="common">Chelatobacter heintzii</name>
    <dbReference type="NCBI Taxonomy" id="83263"/>
    <lineage>
        <taxon>Bacteria</taxon>
        <taxon>Pseudomonadati</taxon>
        <taxon>Pseudomonadota</taxon>
        <taxon>Alphaproteobacteria</taxon>
        <taxon>Hyphomicrobiales</taxon>
        <taxon>Phyllobacteriaceae</taxon>
        <taxon>Aminobacter</taxon>
    </lineage>
</organism>
<gene>
    <name evidence="3" type="ORF">NCTC10684_03942</name>
</gene>
<feature type="domain" description="Phage tail lysozyme" evidence="2">
    <location>
        <begin position="237"/>
        <end position="362"/>
    </location>
</feature>
<proteinExistence type="predicted"/>
<feature type="region of interest" description="Disordered" evidence="1">
    <location>
        <begin position="400"/>
        <end position="421"/>
    </location>
</feature>
<dbReference type="AlphaFoldDB" id="A0A380WRC1"/>
<dbReference type="RefSeq" id="WP_115732643.1">
    <property type="nucleotide sequence ID" value="NZ_BAAAVY010000037.1"/>
</dbReference>
<protein>
    <recommendedName>
        <fullName evidence="2">Phage tail lysozyme domain-containing protein</fullName>
    </recommendedName>
</protein>
<dbReference type="InterPro" id="IPR041219">
    <property type="entry name" value="Phage_lysozyme2"/>
</dbReference>
<name>A0A380WRC1_AMIAI</name>
<dbReference type="OrthoDB" id="6065087at2"/>
<dbReference type="Gene3D" id="1.10.530.10">
    <property type="match status" value="1"/>
</dbReference>